<dbReference type="SUPFAM" id="SSF54768">
    <property type="entry name" value="dsRNA-binding domain-like"/>
    <property type="match status" value="1"/>
</dbReference>
<name>A0A084B9E3_STACB</name>
<evidence type="ECO:0000313" key="1">
    <source>
        <dbReference type="EMBL" id="KEY74172.1"/>
    </source>
</evidence>
<dbReference type="CDD" id="cd00048">
    <property type="entry name" value="DSRM_SF"/>
    <property type="match status" value="1"/>
</dbReference>
<dbReference type="OrthoDB" id="5222339at2759"/>
<dbReference type="Gene3D" id="3.30.160.20">
    <property type="match status" value="1"/>
</dbReference>
<dbReference type="EMBL" id="KL647645">
    <property type="protein sequence ID" value="KEY74172.1"/>
    <property type="molecule type" value="Genomic_DNA"/>
</dbReference>
<sequence length="162" mass="18202">MSKNGTGKTAPVPWQRLREWLEQQEALDTQPDGQSSVTKEQLMAISQLVPFLDDEEPSVDDKNYLGPLHEWAQARGHPMPAFTEEPLLVPVAGVLQPRFQYSCRLSWWNVTVPCEGYGHGAGKTAPFFQSKKLAKQYTAKQALEYIQAQKKQQASAQWSPSS</sequence>
<organism evidence="1 2">
    <name type="scientific">Stachybotrys chartarum (strain CBS 109288 / IBT 7711)</name>
    <name type="common">Toxic black mold</name>
    <name type="synonym">Stilbospora chartarum</name>
    <dbReference type="NCBI Taxonomy" id="1280523"/>
    <lineage>
        <taxon>Eukaryota</taxon>
        <taxon>Fungi</taxon>
        <taxon>Dikarya</taxon>
        <taxon>Ascomycota</taxon>
        <taxon>Pezizomycotina</taxon>
        <taxon>Sordariomycetes</taxon>
        <taxon>Hypocreomycetidae</taxon>
        <taxon>Hypocreales</taxon>
        <taxon>Stachybotryaceae</taxon>
        <taxon>Stachybotrys</taxon>
    </lineage>
</organism>
<proteinExistence type="predicted"/>
<protein>
    <submittedName>
        <fullName evidence="1">Uncharacterized protein</fullName>
    </submittedName>
</protein>
<evidence type="ECO:0000313" key="2">
    <source>
        <dbReference type="Proteomes" id="UP000028045"/>
    </source>
</evidence>
<dbReference type="Proteomes" id="UP000028045">
    <property type="component" value="Unassembled WGS sequence"/>
</dbReference>
<keyword evidence="2" id="KW-1185">Reference proteome</keyword>
<gene>
    <name evidence="1" type="ORF">S7711_00332</name>
</gene>
<accession>A0A084B9E3</accession>
<dbReference type="AlphaFoldDB" id="A0A084B9E3"/>
<reference evidence="1 2" key="1">
    <citation type="journal article" date="2014" name="BMC Genomics">
        <title>Comparative genome sequencing reveals chemotype-specific gene clusters in the toxigenic black mold Stachybotrys.</title>
        <authorList>
            <person name="Semeiks J."/>
            <person name="Borek D."/>
            <person name="Otwinowski Z."/>
            <person name="Grishin N.V."/>
        </authorList>
    </citation>
    <scope>NUCLEOTIDE SEQUENCE [LARGE SCALE GENOMIC DNA]</scope>
    <source>
        <strain evidence="2">CBS 109288 / IBT 7711</strain>
    </source>
</reference>
<dbReference type="HOGENOM" id="CLU_1636518_0_0_1"/>